<dbReference type="InterPro" id="IPR006311">
    <property type="entry name" value="TAT_signal"/>
</dbReference>
<dbReference type="EMBL" id="FNCS01000001">
    <property type="protein sequence ID" value="SDG27592.1"/>
    <property type="molecule type" value="Genomic_DNA"/>
</dbReference>
<name>A0A1G7SXJ8_9HYPH</name>
<accession>A0A1G7SXJ8</accession>
<evidence type="ECO:0000313" key="3">
    <source>
        <dbReference type="EMBL" id="SDG27592.1"/>
    </source>
</evidence>
<sequence length="359" mass="38085">MPQREKTMTKTKGQANKSRRAFLASAAAIGLFTAGYGGSAMAQSVEEFYAGNTVTIYVGFGPGGGYDLYARLASEFLGRHIPGNPEVIVENMPGAGGRTAAMYLYSIAAQDGTALSVPVQSIALDSLLNVLPGDLDARNFIAIGRMTPEYELGMVWNTVEADTLEEIMETPVTFASTGAGSASSFVPLMLNDMIGTQFQVIQGYQGANAAMLAIETGEVDAAMQGLAGMTVSKPDWIPEGIVDVVWQLGVTPHQQLPDVPAIGQLGNNDLDKASLRLVASAAEIGRALITTPNVPEDRVAALRTAFDAMVADPEFIAAAETRNHLLDPMTGQELQDEIAAQMDVPQEVIDRVMPYVVAQ</sequence>
<feature type="chain" id="PRO_5011591730" evidence="2">
    <location>
        <begin position="43"/>
        <end position="359"/>
    </location>
</feature>
<protein>
    <submittedName>
        <fullName evidence="3">Tripartite-type tricarboxylate transporter, receptor component TctC</fullName>
    </submittedName>
</protein>
<reference evidence="3 4" key="1">
    <citation type="submission" date="2016-10" db="EMBL/GenBank/DDBJ databases">
        <authorList>
            <person name="de Groot N.N."/>
        </authorList>
    </citation>
    <scope>NUCLEOTIDE SEQUENCE [LARGE SCALE GENOMIC DNA]</scope>
    <source>
        <strain evidence="3 4">CGMCC 1.10267</strain>
    </source>
</reference>
<dbReference type="Gene3D" id="3.40.190.10">
    <property type="entry name" value="Periplasmic binding protein-like II"/>
    <property type="match status" value="1"/>
</dbReference>
<comment type="similarity">
    <text evidence="1">Belongs to the UPF0065 (bug) family.</text>
</comment>
<dbReference type="Proteomes" id="UP000199495">
    <property type="component" value="Unassembled WGS sequence"/>
</dbReference>
<dbReference type="Gene3D" id="3.40.190.150">
    <property type="entry name" value="Bordetella uptake gene, domain 1"/>
    <property type="match status" value="1"/>
</dbReference>
<dbReference type="PROSITE" id="PS51318">
    <property type="entry name" value="TAT"/>
    <property type="match status" value="1"/>
</dbReference>
<keyword evidence="2" id="KW-0732">Signal</keyword>
<dbReference type="OrthoDB" id="7817633at2"/>
<proteinExistence type="inferred from homology"/>
<keyword evidence="3" id="KW-0675">Receptor</keyword>
<dbReference type="AlphaFoldDB" id="A0A1G7SXJ8"/>
<evidence type="ECO:0000313" key="4">
    <source>
        <dbReference type="Proteomes" id="UP000199495"/>
    </source>
</evidence>
<feature type="signal peptide" evidence="2">
    <location>
        <begin position="1"/>
        <end position="42"/>
    </location>
</feature>
<dbReference type="PANTHER" id="PTHR42928:SF5">
    <property type="entry name" value="BLR1237 PROTEIN"/>
    <property type="match status" value="1"/>
</dbReference>
<dbReference type="PANTHER" id="PTHR42928">
    <property type="entry name" value="TRICARBOXYLATE-BINDING PROTEIN"/>
    <property type="match status" value="1"/>
</dbReference>
<gene>
    <name evidence="3" type="ORF">SAMN04487974_101784</name>
</gene>
<evidence type="ECO:0000256" key="2">
    <source>
        <dbReference type="SAM" id="SignalP"/>
    </source>
</evidence>
<keyword evidence="4" id="KW-1185">Reference proteome</keyword>
<organism evidence="3 4">
    <name type="scientific">Pelagibacterium luteolum</name>
    <dbReference type="NCBI Taxonomy" id="440168"/>
    <lineage>
        <taxon>Bacteria</taxon>
        <taxon>Pseudomonadati</taxon>
        <taxon>Pseudomonadota</taxon>
        <taxon>Alphaproteobacteria</taxon>
        <taxon>Hyphomicrobiales</taxon>
        <taxon>Devosiaceae</taxon>
        <taxon>Pelagibacterium</taxon>
    </lineage>
</organism>
<dbReference type="InterPro" id="IPR005064">
    <property type="entry name" value="BUG"/>
</dbReference>
<dbReference type="STRING" id="440168.SAMN04487974_101784"/>
<evidence type="ECO:0000256" key="1">
    <source>
        <dbReference type="ARBA" id="ARBA00006987"/>
    </source>
</evidence>
<dbReference type="InterPro" id="IPR042100">
    <property type="entry name" value="Bug_dom1"/>
</dbReference>
<dbReference type="Pfam" id="PF03401">
    <property type="entry name" value="TctC"/>
    <property type="match status" value="1"/>
</dbReference>